<keyword evidence="1" id="KW-1133">Transmembrane helix</keyword>
<dbReference type="Proteomes" id="UP000295163">
    <property type="component" value="Unassembled WGS sequence"/>
</dbReference>
<dbReference type="EMBL" id="SMZT01000001">
    <property type="protein sequence ID" value="TDL46700.1"/>
    <property type="molecule type" value="Genomic_DNA"/>
</dbReference>
<keyword evidence="1" id="KW-0472">Membrane</keyword>
<feature type="transmembrane region" description="Helical" evidence="1">
    <location>
        <begin position="102"/>
        <end position="122"/>
    </location>
</feature>
<evidence type="ECO:0000256" key="1">
    <source>
        <dbReference type="SAM" id="Phobius"/>
    </source>
</evidence>
<organism evidence="2 3">
    <name type="scientific">Kocuria rosea</name>
    <name type="common">Deinococcus erythromyxa</name>
    <name type="synonym">Micrococcus rubens</name>
    <dbReference type="NCBI Taxonomy" id="1275"/>
    <lineage>
        <taxon>Bacteria</taxon>
        <taxon>Bacillati</taxon>
        <taxon>Actinomycetota</taxon>
        <taxon>Actinomycetes</taxon>
        <taxon>Micrococcales</taxon>
        <taxon>Micrococcaceae</taxon>
        <taxon>Kocuria</taxon>
    </lineage>
</organism>
<name>A0A4R5YT06_KOCRO</name>
<protein>
    <recommendedName>
        <fullName evidence="4">Phage holin family protein</fullName>
    </recommendedName>
</protein>
<evidence type="ECO:0000313" key="3">
    <source>
        <dbReference type="Proteomes" id="UP000295163"/>
    </source>
</evidence>
<evidence type="ECO:0000313" key="2">
    <source>
        <dbReference type="EMBL" id="TDL46700.1"/>
    </source>
</evidence>
<feature type="transmembrane region" description="Helical" evidence="1">
    <location>
        <begin position="48"/>
        <end position="68"/>
    </location>
</feature>
<dbReference type="Pfam" id="PF04020">
    <property type="entry name" value="Phage_holin_4_2"/>
    <property type="match status" value="1"/>
</dbReference>
<feature type="transmembrane region" description="Helical" evidence="1">
    <location>
        <begin position="128"/>
        <end position="155"/>
    </location>
</feature>
<comment type="caution">
    <text evidence="2">The sequence shown here is derived from an EMBL/GenBank/DDBJ whole genome shotgun (WGS) entry which is preliminary data.</text>
</comment>
<accession>A0A4R5YT06</accession>
<proteinExistence type="predicted"/>
<reference evidence="2 3" key="1">
    <citation type="submission" date="2019-03" db="EMBL/GenBank/DDBJ databases">
        <title>Genome Sequencing and Assembly of Various Microbes Isolated from Partially Reclaimed Soil and Acid Mine Drainage (AMD) Site.</title>
        <authorList>
            <person name="Steinbock B."/>
            <person name="Bechtold R."/>
            <person name="Sevigny J.L."/>
            <person name="Thomas D."/>
            <person name="Cuthill L.R."/>
            <person name="Aveiro Johannsen E.J."/>
            <person name="Thomas K."/>
            <person name="Ghosh A."/>
        </authorList>
    </citation>
    <scope>NUCLEOTIDE SEQUENCE [LARGE SCALE GENOMIC DNA]</scope>
    <source>
        <strain evidence="2 3">S-A3</strain>
    </source>
</reference>
<feature type="transmembrane region" description="Helical" evidence="1">
    <location>
        <begin position="74"/>
        <end position="95"/>
    </location>
</feature>
<gene>
    <name evidence="2" type="ORF">E2R59_01420</name>
</gene>
<sequence length="174" mass="17664">MPEPCPAGPPHHPSRVMRGRAVGATVGAPSGRERGAAGQETAMVVSLLVRWAVLAGAVELAAWVLPGFSIEGGLLSHLVVALFIGLCNVLVPLVTARLPRPASVVLLALLTLAVNAVLIWVFSALTGLLAVSGLLVAALAALLISVFAAVLSLVADRLLAARAQRTGPAPATRG</sequence>
<keyword evidence="1" id="KW-0812">Transmembrane</keyword>
<dbReference type="PANTHER" id="PTHR37309:SF1">
    <property type="entry name" value="SLR0284 PROTEIN"/>
    <property type="match status" value="1"/>
</dbReference>
<dbReference type="InterPro" id="IPR007165">
    <property type="entry name" value="Phage_holin_4_2"/>
</dbReference>
<dbReference type="PANTHER" id="PTHR37309">
    <property type="entry name" value="SLR0284 PROTEIN"/>
    <property type="match status" value="1"/>
</dbReference>
<dbReference type="AlphaFoldDB" id="A0A4R5YT06"/>
<evidence type="ECO:0008006" key="4">
    <source>
        <dbReference type="Google" id="ProtNLM"/>
    </source>
</evidence>